<evidence type="ECO:0000313" key="2">
    <source>
        <dbReference type="Proteomes" id="UP000198584"/>
    </source>
</evidence>
<accession>A0A1H4CMZ9</accession>
<name>A0A1H4CMZ9_9BACI</name>
<gene>
    <name evidence="1" type="ORF">SAMN05421743_106121</name>
</gene>
<dbReference type="STRING" id="571932.SAMN05421743_106121"/>
<keyword evidence="2" id="KW-1185">Reference proteome</keyword>
<dbReference type="EMBL" id="FNQR01000006">
    <property type="protein sequence ID" value="SEA61841.1"/>
    <property type="molecule type" value="Genomic_DNA"/>
</dbReference>
<dbReference type="Proteomes" id="UP000198584">
    <property type="component" value="Unassembled WGS sequence"/>
</dbReference>
<organism evidence="1 2">
    <name type="scientific">Thalassobacillus cyri</name>
    <dbReference type="NCBI Taxonomy" id="571932"/>
    <lineage>
        <taxon>Bacteria</taxon>
        <taxon>Bacillati</taxon>
        <taxon>Bacillota</taxon>
        <taxon>Bacilli</taxon>
        <taxon>Bacillales</taxon>
        <taxon>Bacillaceae</taxon>
        <taxon>Thalassobacillus</taxon>
    </lineage>
</organism>
<dbReference type="RefSeq" id="WP_093044687.1">
    <property type="nucleotide sequence ID" value="NZ_FNQR01000006.1"/>
</dbReference>
<proteinExistence type="predicted"/>
<sequence>MGAYYFYQRTWHRDEWMNKEVLVEDDRFVRKFLAASRPMELNVDAFHITPGYVMVDVASPLYPSAEKMTLSFDYLKRGCTLLIVQLPIKTSHLFKEKYESFCSMLAGLPLDYMVTPVVAPRLLTPAMVRYFGMEKVPFILFDGTDDKEYEDVAWEWLAQAQSYSRIPIAPLVSPQQDNHHKIYTGWDKIVEHCDMITLNDPVTDHPLTSQNLRRAGIYPYKGELVPGGQADFNMHLHNGATLIDDPAEISYHGSVPDITIKDGKVVQVHQQIINEKITGMHRKVSIPMHFV</sequence>
<evidence type="ECO:0000313" key="1">
    <source>
        <dbReference type="EMBL" id="SEA61841.1"/>
    </source>
</evidence>
<reference evidence="1 2" key="1">
    <citation type="submission" date="2016-10" db="EMBL/GenBank/DDBJ databases">
        <authorList>
            <person name="de Groot N.N."/>
        </authorList>
    </citation>
    <scope>NUCLEOTIDE SEQUENCE [LARGE SCALE GENOMIC DNA]</scope>
    <source>
        <strain evidence="1 2">CCM7597</strain>
    </source>
</reference>
<dbReference type="OrthoDB" id="2690546at2"/>
<dbReference type="AlphaFoldDB" id="A0A1H4CMZ9"/>
<protein>
    <submittedName>
        <fullName evidence="1">Uncharacterized protein</fullName>
    </submittedName>
</protein>